<sequence length="552" mass="62826">MNDNIKPNGNFTIKTFKDIKTALISNVPLFVLLSVLIIVLYGNGLSGQFLSADDVPGIVNNPRVQDLPASLATWELEAIYPAVLYKLFGMNPLPFHLVSTLLHIVNTILVFIFIFVILDKKTATISAFLFAAHPVNSEAVLWISAYGYLILTLLALLIMISYALYRYNGDKRYLYTAVTVFILGLIFYRKPWILVVPVMTFLVEQFFIESKLNLKTIKQHLLFAIPAVIYVAVWLVGQYAFRISSLETLYYVNQEDQAPYINRIFYTGYMTAKLLLFPKDLTIYHEGEVVSSIAFFTIITGAISFLIAGLSIIFIIKSYKREGWKNLRYIGTSIILIYVTILFSFSPKVLVWSSAERYLYPAAVFFAIIVSIILIKLDHKYKNLGLLFGLILVLYSIKTFTRTNDWKNSKNLWIATQKVSPYSYRVYNNLGDIYASEGNYPEAIRNFQLSLQLSPGFADAVHNLGFTYYQMGNIELAIYYLNQSLIMNPMLYQSHYKLGVIEYQLKNFDNARAHFRKALEIKSDYGPVINALMVMDQNNLSGNNTSVSAPGN</sequence>
<gene>
    <name evidence="5" type="ORF">C4561_02050</name>
</gene>
<dbReference type="Pfam" id="PF07719">
    <property type="entry name" value="TPR_2"/>
    <property type="match status" value="1"/>
</dbReference>
<dbReference type="InterPro" id="IPR052346">
    <property type="entry name" value="O-mannosyl-transferase_TMTC"/>
</dbReference>
<feature type="transmembrane region" description="Helical" evidence="4">
    <location>
        <begin position="327"/>
        <end position="346"/>
    </location>
</feature>
<keyword evidence="4" id="KW-1133">Transmembrane helix</keyword>
<dbReference type="Gene3D" id="1.25.40.10">
    <property type="entry name" value="Tetratricopeptide repeat domain"/>
    <property type="match status" value="1"/>
</dbReference>
<feature type="transmembrane region" description="Helical" evidence="4">
    <location>
        <begin position="384"/>
        <end position="401"/>
    </location>
</feature>
<dbReference type="InterPro" id="IPR013105">
    <property type="entry name" value="TPR_2"/>
</dbReference>
<feature type="transmembrane region" description="Helical" evidence="4">
    <location>
        <begin position="221"/>
        <end position="241"/>
    </location>
</feature>
<dbReference type="PROSITE" id="PS50005">
    <property type="entry name" value="TPR"/>
    <property type="match status" value="3"/>
</dbReference>
<feature type="transmembrane region" description="Helical" evidence="4">
    <location>
        <begin position="293"/>
        <end position="315"/>
    </location>
</feature>
<proteinExistence type="predicted"/>
<dbReference type="SUPFAM" id="SSF48452">
    <property type="entry name" value="TPR-like"/>
    <property type="match status" value="1"/>
</dbReference>
<feature type="transmembrane region" description="Helical" evidence="4">
    <location>
        <begin position="358"/>
        <end position="377"/>
    </location>
</feature>
<keyword evidence="4" id="KW-0812">Transmembrane</keyword>
<dbReference type="GO" id="GO:0035269">
    <property type="term" value="P:protein O-linked glycosylation via mannose"/>
    <property type="evidence" value="ECO:0007669"/>
    <property type="project" value="TreeGrafter"/>
</dbReference>
<dbReference type="GO" id="GO:0030968">
    <property type="term" value="P:endoplasmic reticulum unfolded protein response"/>
    <property type="evidence" value="ECO:0007669"/>
    <property type="project" value="TreeGrafter"/>
</dbReference>
<dbReference type="Pfam" id="PF13414">
    <property type="entry name" value="TPR_11"/>
    <property type="match status" value="1"/>
</dbReference>
<feature type="repeat" description="TPR" evidence="3">
    <location>
        <begin position="492"/>
        <end position="525"/>
    </location>
</feature>
<dbReference type="InterPro" id="IPR011990">
    <property type="entry name" value="TPR-like_helical_dom_sf"/>
</dbReference>
<dbReference type="PANTHER" id="PTHR44227:SF3">
    <property type="entry name" value="PROTEIN O-MANNOSYL-TRANSFERASE TMTC4"/>
    <property type="match status" value="1"/>
</dbReference>
<dbReference type="GO" id="GO:0000030">
    <property type="term" value="F:mannosyltransferase activity"/>
    <property type="evidence" value="ECO:0007669"/>
    <property type="project" value="TreeGrafter"/>
</dbReference>
<dbReference type="PANTHER" id="PTHR44227">
    <property type="match status" value="1"/>
</dbReference>
<evidence type="ECO:0000256" key="3">
    <source>
        <dbReference type="PROSITE-ProRule" id="PRU00339"/>
    </source>
</evidence>
<name>A0A3A4ZE14_UNCKA</name>
<keyword evidence="1" id="KW-0677">Repeat</keyword>
<keyword evidence="4" id="KW-0472">Membrane</keyword>
<comment type="caution">
    <text evidence="5">The sequence shown here is derived from an EMBL/GenBank/DDBJ whole genome shotgun (WGS) entry which is preliminary data.</text>
</comment>
<feature type="repeat" description="TPR" evidence="3">
    <location>
        <begin position="458"/>
        <end position="491"/>
    </location>
</feature>
<evidence type="ECO:0000313" key="6">
    <source>
        <dbReference type="Proteomes" id="UP000265540"/>
    </source>
</evidence>
<keyword evidence="2 3" id="KW-0802">TPR repeat</keyword>
<feature type="transmembrane region" description="Helical" evidence="4">
    <location>
        <begin position="95"/>
        <end position="118"/>
    </location>
</feature>
<organism evidence="5 6">
    <name type="scientific">candidate division WWE3 bacterium</name>
    <dbReference type="NCBI Taxonomy" id="2053526"/>
    <lineage>
        <taxon>Bacteria</taxon>
        <taxon>Katanobacteria</taxon>
    </lineage>
</organism>
<evidence type="ECO:0000256" key="2">
    <source>
        <dbReference type="ARBA" id="ARBA00022803"/>
    </source>
</evidence>
<reference evidence="5 6" key="1">
    <citation type="journal article" date="2017" name="ISME J.">
        <title>Energy and carbon metabolisms in a deep terrestrial subsurface fluid microbial community.</title>
        <authorList>
            <person name="Momper L."/>
            <person name="Jungbluth S.P."/>
            <person name="Lee M.D."/>
            <person name="Amend J.P."/>
        </authorList>
    </citation>
    <scope>NUCLEOTIDE SEQUENCE [LARGE SCALE GENOMIC DNA]</scope>
    <source>
        <strain evidence="5">SURF_46</strain>
    </source>
</reference>
<evidence type="ECO:0000256" key="1">
    <source>
        <dbReference type="ARBA" id="ARBA00022737"/>
    </source>
</evidence>
<dbReference type="Proteomes" id="UP000265540">
    <property type="component" value="Unassembled WGS sequence"/>
</dbReference>
<evidence type="ECO:0000313" key="5">
    <source>
        <dbReference type="EMBL" id="RJR27455.1"/>
    </source>
</evidence>
<dbReference type="EMBL" id="QZJF01000011">
    <property type="protein sequence ID" value="RJR27455.1"/>
    <property type="molecule type" value="Genomic_DNA"/>
</dbReference>
<dbReference type="InterPro" id="IPR019734">
    <property type="entry name" value="TPR_rpt"/>
</dbReference>
<feature type="repeat" description="TPR" evidence="3">
    <location>
        <begin position="424"/>
        <end position="457"/>
    </location>
</feature>
<feature type="transmembrane region" description="Helical" evidence="4">
    <location>
        <begin position="139"/>
        <end position="160"/>
    </location>
</feature>
<feature type="transmembrane region" description="Helical" evidence="4">
    <location>
        <begin position="21"/>
        <end position="41"/>
    </location>
</feature>
<accession>A0A3A4ZE14</accession>
<dbReference type="SMART" id="SM00028">
    <property type="entry name" value="TPR"/>
    <property type="match status" value="3"/>
</dbReference>
<protein>
    <submittedName>
        <fullName evidence="5">Tetratricopeptide repeat protein</fullName>
    </submittedName>
</protein>
<feature type="transmembrane region" description="Helical" evidence="4">
    <location>
        <begin position="172"/>
        <end position="188"/>
    </location>
</feature>
<dbReference type="AlphaFoldDB" id="A0A3A4ZE14"/>
<dbReference type="PROSITE" id="PS50293">
    <property type="entry name" value="TPR_REGION"/>
    <property type="match status" value="1"/>
</dbReference>
<evidence type="ECO:0000256" key="4">
    <source>
        <dbReference type="SAM" id="Phobius"/>
    </source>
</evidence>